<comment type="caution">
    <text evidence="1">The sequence shown here is derived from an EMBL/GenBank/DDBJ whole genome shotgun (WGS) entry which is preliminary data.</text>
</comment>
<name>A0A1F5N1S4_9BACT</name>
<proteinExistence type="predicted"/>
<evidence type="ECO:0000313" key="2">
    <source>
        <dbReference type="Proteomes" id="UP000177135"/>
    </source>
</evidence>
<dbReference type="AlphaFoldDB" id="A0A1F5N1S4"/>
<sequence length="115" mass="13101">MAAEIILFPGGNTGLSEKCSGEYLSQALDLLKYRGPRRKLLSFFWRNRCMEARGSGDLGEEILAFRELARLRGPDKAERILAFPKVRFLREQRTQSNTLPCELIRLADILSSREA</sequence>
<protein>
    <submittedName>
        <fullName evidence="1">Uncharacterized protein</fullName>
    </submittedName>
</protein>
<dbReference type="Proteomes" id="UP000177135">
    <property type="component" value="Unassembled WGS sequence"/>
</dbReference>
<accession>A0A1F5N1S4</accession>
<reference evidence="1 2" key="1">
    <citation type="journal article" date="2016" name="Nat. Commun.">
        <title>Thousands of microbial genomes shed light on interconnected biogeochemical processes in an aquifer system.</title>
        <authorList>
            <person name="Anantharaman K."/>
            <person name="Brown C.T."/>
            <person name="Hug L.A."/>
            <person name="Sharon I."/>
            <person name="Castelle C.J."/>
            <person name="Probst A.J."/>
            <person name="Thomas B.C."/>
            <person name="Singh A."/>
            <person name="Wilkins M.J."/>
            <person name="Karaoz U."/>
            <person name="Brodie E.L."/>
            <person name="Williams K.H."/>
            <person name="Hubbard S.S."/>
            <person name="Banfield J.F."/>
        </authorList>
    </citation>
    <scope>NUCLEOTIDE SEQUENCE [LARGE SCALE GENOMIC DNA]</scope>
</reference>
<evidence type="ECO:0000313" key="1">
    <source>
        <dbReference type="EMBL" id="OGE71512.1"/>
    </source>
</evidence>
<dbReference type="EMBL" id="MFEC01000010">
    <property type="protein sequence ID" value="OGE71512.1"/>
    <property type="molecule type" value="Genomic_DNA"/>
</dbReference>
<organism evidence="1 2">
    <name type="scientific">Candidatus Daviesbacteria bacterium RIFOXYD1_FULL_41_10</name>
    <dbReference type="NCBI Taxonomy" id="1797801"/>
    <lineage>
        <taxon>Bacteria</taxon>
        <taxon>Candidatus Daviesiibacteriota</taxon>
    </lineage>
</organism>
<gene>
    <name evidence="1" type="ORF">A2617_02720</name>
</gene>